<name>R7YEW5_9ACTN</name>
<comment type="caution">
    <text evidence="1">The sequence shown here is derived from an EMBL/GenBank/DDBJ whole genome shotgun (WGS) entry which is preliminary data.</text>
</comment>
<keyword evidence="1" id="KW-0418">Kinase</keyword>
<evidence type="ECO:0000313" key="1">
    <source>
        <dbReference type="EMBL" id="EON34507.1"/>
    </source>
</evidence>
<dbReference type="OrthoDB" id="5188961at2"/>
<keyword evidence="1" id="KW-0808">Transferase</keyword>
<sequence length="288" mass="30050">MNRSLFSSTVAWPTCALGAWSAAWLTGRCSPDDVIEALAESADRHAVRWPDGPGTPDEQVSPATGSANGVLDLLALLRPARRLVVRLPSTGDPQGLPPHPATSAALGAGEVLLVDDASSTGTLALVPAFTARASAAEATDPPFVSCTWSAYRYDAALDLGHLVSAGPSAGDLEYELRQAVRDATSIIGGLAGRRTADATDLRTQLAALTSRHRVALPPHILDARSTRLIDTAAQVEAIVDLAGARSVEIGDTAGQWDSGDATLRGLQVLTRTARAAAVNQTILELLRR</sequence>
<dbReference type="PATRIC" id="fig|1316928.3.peg.575"/>
<dbReference type="EMBL" id="AQPW01000002">
    <property type="protein sequence ID" value="EON34507.1"/>
    <property type="molecule type" value="Genomic_DNA"/>
</dbReference>
<proteinExistence type="predicted"/>
<evidence type="ECO:0000313" key="2">
    <source>
        <dbReference type="Proteomes" id="UP000013569"/>
    </source>
</evidence>
<gene>
    <name evidence="1" type="ORF">GTC6_02830</name>
</gene>
<dbReference type="Proteomes" id="UP000013569">
    <property type="component" value="Unassembled WGS sequence"/>
</dbReference>
<reference evidence="1 2" key="1">
    <citation type="journal article" date="2013" name="Genome Announc.">
        <title>Draft Genome Sequence of a Benzothiophene-Desulfurizing Bacterium, Gordona terrae Strain C-6.</title>
        <authorList>
            <person name="Wang W."/>
            <person name="Ma T."/>
            <person name="Ren Y."/>
            <person name="Li G."/>
        </authorList>
    </citation>
    <scope>NUCLEOTIDE SEQUENCE [LARGE SCALE GENOMIC DNA]</scope>
    <source>
        <strain evidence="1 2">C-6</strain>
    </source>
</reference>
<protein>
    <submittedName>
        <fullName evidence="1">Serine protein kinase /threonine protein kinase</fullName>
    </submittedName>
</protein>
<dbReference type="RefSeq" id="WP_010841046.1">
    <property type="nucleotide sequence ID" value="NZ_AQPW01000002.1"/>
</dbReference>
<organism evidence="1 2">
    <name type="scientific">Gordonia terrae C-6</name>
    <dbReference type="NCBI Taxonomy" id="1316928"/>
    <lineage>
        <taxon>Bacteria</taxon>
        <taxon>Bacillati</taxon>
        <taxon>Actinomycetota</taxon>
        <taxon>Actinomycetes</taxon>
        <taxon>Mycobacteriales</taxon>
        <taxon>Gordoniaceae</taxon>
        <taxon>Gordonia</taxon>
    </lineage>
</organism>
<dbReference type="AlphaFoldDB" id="R7YEW5"/>
<accession>R7YEW5</accession>
<dbReference type="GO" id="GO:0016301">
    <property type="term" value="F:kinase activity"/>
    <property type="evidence" value="ECO:0007669"/>
    <property type="project" value="UniProtKB-KW"/>
</dbReference>